<keyword evidence="2" id="KW-1185">Reference proteome</keyword>
<comment type="caution">
    <text evidence="1">The sequence shown here is derived from an EMBL/GenBank/DDBJ whole genome shotgun (WGS) entry which is preliminary data.</text>
</comment>
<protein>
    <submittedName>
        <fullName evidence="1">Uncharacterized protein</fullName>
    </submittedName>
</protein>
<name>A0ACC0U7Y5_9AGAM</name>
<gene>
    <name evidence="1" type="ORF">F5148DRAFT_1205062</name>
</gene>
<proteinExistence type="predicted"/>
<organism evidence="1 2">
    <name type="scientific">Russula earlei</name>
    <dbReference type="NCBI Taxonomy" id="71964"/>
    <lineage>
        <taxon>Eukaryota</taxon>
        <taxon>Fungi</taxon>
        <taxon>Dikarya</taxon>
        <taxon>Basidiomycota</taxon>
        <taxon>Agaricomycotina</taxon>
        <taxon>Agaricomycetes</taxon>
        <taxon>Russulales</taxon>
        <taxon>Russulaceae</taxon>
        <taxon>Russula</taxon>
    </lineage>
</organism>
<evidence type="ECO:0000313" key="2">
    <source>
        <dbReference type="Proteomes" id="UP001207468"/>
    </source>
</evidence>
<sequence>MVSCWAQPAQLHPWYKLATLKRKLPTMLPRLGSPSPPDGDDLDSGVKRQRRITVDQTHSKKRKLPSPPQSPIQESGNPPLFKRQRCTTLERSIERLSLTPPTQAAPQAPFHECTGRPSVPVYAAPVLYAPGFSSSQWLGTAIPTSGSSYPTSSPPPPLPPFASIPVTASAYAHMPALVADADGVTDIKMRTSSWYEPEKDRIIVTDLDTSSDDETDIVDDAPKLPRSVLLALLRGPKRDYPRPLEFSPVPPQLPSQSLDLQSLPGLRPASLSGPLLDEHMDIEQ</sequence>
<dbReference type="EMBL" id="JAGFNK010000125">
    <property type="protein sequence ID" value="KAI9507450.1"/>
    <property type="molecule type" value="Genomic_DNA"/>
</dbReference>
<evidence type="ECO:0000313" key="1">
    <source>
        <dbReference type="EMBL" id="KAI9507450.1"/>
    </source>
</evidence>
<dbReference type="Proteomes" id="UP001207468">
    <property type="component" value="Unassembled WGS sequence"/>
</dbReference>
<accession>A0ACC0U7Y5</accession>
<reference evidence="1" key="1">
    <citation type="submission" date="2021-03" db="EMBL/GenBank/DDBJ databases">
        <title>Evolutionary priming and transition to the ectomycorrhizal habit in an iconic lineage of mushroom-forming fungi: is preadaptation a requirement?</title>
        <authorList>
            <consortium name="DOE Joint Genome Institute"/>
            <person name="Looney B.P."/>
            <person name="Miyauchi S."/>
            <person name="Morin E."/>
            <person name="Drula E."/>
            <person name="Courty P.E."/>
            <person name="Chicoki N."/>
            <person name="Fauchery L."/>
            <person name="Kohler A."/>
            <person name="Kuo A."/>
            <person name="LaButti K."/>
            <person name="Pangilinan J."/>
            <person name="Lipzen A."/>
            <person name="Riley R."/>
            <person name="Andreopoulos W."/>
            <person name="He G."/>
            <person name="Johnson J."/>
            <person name="Barry K.W."/>
            <person name="Grigoriev I.V."/>
            <person name="Nagy L."/>
            <person name="Hibbett D."/>
            <person name="Henrissat B."/>
            <person name="Matheny P.B."/>
            <person name="Labbe J."/>
            <person name="Martin A.F."/>
        </authorList>
    </citation>
    <scope>NUCLEOTIDE SEQUENCE</scope>
    <source>
        <strain evidence="1">BPL698</strain>
    </source>
</reference>